<proteinExistence type="predicted"/>
<accession>A0A6N2LXK4</accession>
<feature type="region of interest" description="Disordered" evidence="1">
    <location>
        <begin position="41"/>
        <end position="62"/>
    </location>
</feature>
<evidence type="ECO:0000313" key="2">
    <source>
        <dbReference type="EMBL" id="VFU45890.1"/>
    </source>
</evidence>
<name>A0A6N2LXK4_SALVM</name>
<protein>
    <submittedName>
        <fullName evidence="2">Uncharacterized protein</fullName>
    </submittedName>
</protein>
<sequence>MFLAFPSSSAFSSPGKMYRRSLWISSFHLALQEKTSAIGQKFHNTRDSGGRGASSTAEGSNRDLGSATELIVIQKLGNFNGSQQSLSSSFSQSG</sequence>
<gene>
    <name evidence="2" type="ORF">SVIM_LOCUS289263</name>
</gene>
<reference evidence="2" key="1">
    <citation type="submission" date="2019-03" db="EMBL/GenBank/DDBJ databases">
        <authorList>
            <person name="Mank J."/>
            <person name="Almeida P."/>
        </authorList>
    </citation>
    <scope>NUCLEOTIDE SEQUENCE</scope>
    <source>
        <strain evidence="2">78183</strain>
    </source>
</reference>
<dbReference type="AlphaFoldDB" id="A0A6N2LXK4"/>
<evidence type="ECO:0000256" key="1">
    <source>
        <dbReference type="SAM" id="MobiDB-lite"/>
    </source>
</evidence>
<organism evidence="2">
    <name type="scientific">Salix viminalis</name>
    <name type="common">Common osier</name>
    <name type="synonym">Basket willow</name>
    <dbReference type="NCBI Taxonomy" id="40686"/>
    <lineage>
        <taxon>Eukaryota</taxon>
        <taxon>Viridiplantae</taxon>
        <taxon>Streptophyta</taxon>
        <taxon>Embryophyta</taxon>
        <taxon>Tracheophyta</taxon>
        <taxon>Spermatophyta</taxon>
        <taxon>Magnoliopsida</taxon>
        <taxon>eudicotyledons</taxon>
        <taxon>Gunneridae</taxon>
        <taxon>Pentapetalae</taxon>
        <taxon>rosids</taxon>
        <taxon>fabids</taxon>
        <taxon>Malpighiales</taxon>
        <taxon>Salicaceae</taxon>
        <taxon>Saliceae</taxon>
        <taxon>Salix</taxon>
    </lineage>
</organism>
<dbReference type="EMBL" id="CAADRP010001630">
    <property type="protein sequence ID" value="VFU45890.1"/>
    <property type="molecule type" value="Genomic_DNA"/>
</dbReference>